<evidence type="ECO:0008006" key="4">
    <source>
        <dbReference type="Google" id="ProtNLM"/>
    </source>
</evidence>
<organism evidence="2 3">
    <name type="scientific">Lasiosphaeria ovina</name>
    <dbReference type="NCBI Taxonomy" id="92902"/>
    <lineage>
        <taxon>Eukaryota</taxon>
        <taxon>Fungi</taxon>
        <taxon>Dikarya</taxon>
        <taxon>Ascomycota</taxon>
        <taxon>Pezizomycotina</taxon>
        <taxon>Sordariomycetes</taxon>
        <taxon>Sordariomycetidae</taxon>
        <taxon>Sordariales</taxon>
        <taxon>Lasiosphaeriaceae</taxon>
        <taxon>Lasiosphaeria</taxon>
    </lineage>
</organism>
<dbReference type="Gene3D" id="1.25.40.20">
    <property type="entry name" value="Ankyrin repeat-containing domain"/>
    <property type="match status" value="1"/>
</dbReference>
<gene>
    <name evidence="2" type="ORF">B0T24DRAFT_337624</name>
</gene>
<protein>
    <recommendedName>
        <fullName evidence="4">Ankyrin repeat protein</fullName>
    </recommendedName>
</protein>
<evidence type="ECO:0000313" key="3">
    <source>
        <dbReference type="Proteomes" id="UP001287356"/>
    </source>
</evidence>
<dbReference type="EMBL" id="JAULSN010000005">
    <property type="protein sequence ID" value="KAK3371791.1"/>
    <property type="molecule type" value="Genomic_DNA"/>
</dbReference>
<reference evidence="2" key="1">
    <citation type="journal article" date="2023" name="Mol. Phylogenet. Evol.">
        <title>Genome-scale phylogeny and comparative genomics of the fungal order Sordariales.</title>
        <authorList>
            <person name="Hensen N."/>
            <person name="Bonometti L."/>
            <person name="Westerberg I."/>
            <person name="Brannstrom I.O."/>
            <person name="Guillou S."/>
            <person name="Cros-Aarteil S."/>
            <person name="Calhoun S."/>
            <person name="Haridas S."/>
            <person name="Kuo A."/>
            <person name="Mondo S."/>
            <person name="Pangilinan J."/>
            <person name="Riley R."/>
            <person name="LaButti K."/>
            <person name="Andreopoulos B."/>
            <person name="Lipzen A."/>
            <person name="Chen C."/>
            <person name="Yan M."/>
            <person name="Daum C."/>
            <person name="Ng V."/>
            <person name="Clum A."/>
            <person name="Steindorff A."/>
            <person name="Ohm R.A."/>
            <person name="Martin F."/>
            <person name="Silar P."/>
            <person name="Natvig D.O."/>
            <person name="Lalanne C."/>
            <person name="Gautier V."/>
            <person name="Ament-Velasquez S.L."/>
            <person name="Kruys A."/>
            <person name="Hutchinson M.I."/>
            <person name="Powell A.J."/>
            <person name="Barry K."/>
            <person name="Miller A.N."/>
            <person name="Grigoriev I.V."/>
            <person name="Debuchy R."/>
            <person name="Gladieux P."/>
            <person name="Hiltunen Thoren M."/>
            <person name="Johannesson H."/>
        </authorList>
    </citation>
    <scope>NUCLEOTIDE SEQUENCE</scope>
    <source>
        <strain evidence="2">CBS 958.72</strain>
    </source>
</reference>
<evidence type="ECO:0000256" key="1">
    <source>
        <dbReference type="SAM" id="MobiDB-lite"/>
    </source>
</evidence>
<feature type="region of interest" description="Disordered" evidence="1">
    <location>
        <begin position="397"/>
        <end position="433"/>
    </location>
</feature>
<comment type="caution">
    <text evidence="2">The sequence shown here is derived from an EMBL/GenBank/DDBJ whole genome shotgun (WGS) entry which is preliminary data.</text>
</comment>
<dbReference type="AlphaFoldDB" id="A0AAE0K9B9"/>
<dbReference type="InterPro" id="IPR036770">
    <property type="entry name" value="Ankyrin_rpt-contain_sf"/>
</dbReference>
<sequence>MLKPEEVKRRMFEDLKTAADTLQSAPDPGPQDPIPANEAHSAFQVSICYLHGLGVEYSLSEAAKYLCLSAQHGSLQAILTLFPFAGAFPRLFPPGLLQRLPQDALLTAVANGPRFGLTAWLQTSAYARENYPGAYEAGITVLRQSGFAELGESADAERLLLADTFRGAHPAYLYYAVGSAGFLQRKMPMISADTLREWLAAGVVPDGATNANHETCLYICCRAGEADKVLMLLSDFGWARDQVNTPTRDGRMPAHWLHSFDVGDVEEVGQALLQLGADLHAVDDHGLRPVDHAIVARRSDVVRFLLAHQGLPYLDPSFAAKDLMTFLTSVTFNDSILSQHCCEHAPLDDVAEALKMVAKIGLETRVAAYGSATGRYILGMFLALRKRKDLSCSDEDAEELPSLLPQGASSRRRGKGKEPAHDDDSESPSSSCYKPTLQDLVQHTLLHTIFSNNLDILDALVQSDLVAPLGSSPVTENLLYCAARCGSDSAFRALLNLIPRFDHPHSAATVLRLLLGSSTTTNMVKMLLAHLDEHGDAAAAVNFRTSASCPPNCAADHDHVHNSSALWNAVRAENFAGAALVAPYVIYDDGDDGDVSPTTLYYVLSSTPRGNMLRQVQFLLALGGAHAAFLCHPAAGENALHVAVDRHGRFCFRCDKAHFLCFPVLFGVLKDPGLLCFGSLMLAIYHDLCNVLTCIFLINRRIQHPVRVPPRLRGAA</sequence>
<proteinExistence type="predicted"/>
<keyword evidence="3" id="KW-1185">Reference proteome</keyword>
<name>A0AAE0K9B9_9PEZI</name>
<dbReference type="SUPFAM" id="SSF48403">
    <property type="entry name" value="Ankyrin repeat"/>
    <property type="match status" value="1"/>
</dbReference>
<evidence type="ECO:0000313" key="2">
    <source>
        <dbReference type="EMBL" id="KAK3371791.1"/>
    </source>
</evidence>
<dbReference type="Proteomes" id="UP001287356">
    <property type="component" value="Unassembled WGS sequence"/>
</dbReference>
<reference evidence="2" key="2">
    <citation type="submission" date="2023-06" db="EMBL/GenBank/DDBJ databases">
        <authorList>
            <consortium name="Lawrence Berkeley National Laboratory"/>
            <person name="Haridas S."/>
            <person name="Hensen N."/>
            <person name="Bonometti L."/>
            <person name="Westerberg I."/>
            <person name="Brannstrom I.O."/>
            <person name="Guillou S."/>
            <person name="Cros-Aarteil S."/>
            <person name="Calhoun S."/>
            <person name="Kuo A."/>
            <person name="Mondo S."/>
            <person name="Pangilinan J."/>
            <person name="Riley R."/>
            <person name="Labutti K."/>
            <person name="Andreopoulos B."/>
            <person name="Lipzen A."/>
            <person name="Chen C."/>
            <person name="Yanf M."/>
            <person name="Daum C."/>
            <person name="Ng V."/>
            <person name="Clum A."/>
            <person name="Steindorff A."/>
            <person name="Ohm R."/>
            <person name="Martin F."/>
            <person name="Silar P."/>
            <person name="Natvig D."/>
            <person name="Lalanne C."/>
            <person name="Gautier V."/>
            <person name="Ament-Velasquez S.L."/>
            <person name="Kruys A."/>
            <person name="Hutchinson M.I."/>
            <person name="Powell A.J."/>
            <person name="Barry K."/>
            <person name="Miller A.N."/>
            <person name="Grigoriev I.V."/>
            <person name="Debuchy R."/>
            <person name="Gladieux P."/>
            <person name="Thoren M.H."/>
            <person name="Johannesson H."/>
        </authorList>
    </citation>
    <scope>NUCLEOTIDE SEQUENCE</scope>
    <source>
        <strain evidence="2">CBS 958.72</strain>
    </source>
</reference>
<accession>A0AAE0K9B9</accession>